<dbReference type="Gene3D" id="3.30.1490.300">
    <property type="match status" value="1"/>
</dbReference>
<evidence type="ECO:0000313" key="1">
    <source>
        <dbReference type="EMBL" id="MBO1325128.1"/>
    </source>
</evidence>
<dbReference type="AlphaFoldDB" id="A0A939HNT2"/>
<accession>A0A939HNT2</accession>
<comment type="caution">
    <text evidence="1">The sequence shown here is derived from an EMBL/GenBank/DDBJ whole genome shotgun (WGS) entry which is preliminary data.</text>
</comment>
<keyword evidence="2" id="KW-1185">Reference proteome</keyword>
<proteinExistence type="predicted"/>
<evidence type="ECO:0000313" key="2">
    <source>
        <dbReference type="Proteomes" id="UP000664073"/>
    </source>
</evidence>
<dbReference type="RefSeq" id="WP_207845795.1">
    <property type="nucleotide sequence ID" value="NZ_JAFVMH010000003.1"/>
</dbReference>
<dbReference type="Pfam" id="PF05137">
    <property type="entry name" value="PilN"/>
    <property type="match status" value="1"/>
</dbReference>
<dbReference type="PANTHER" id="PTHR40278">
    <property type="entry name" value="DNA UTILIZATION PROTEIN HOFN"/>
    <property type="match status" value="1"/>
</dbReference>
<dbReference type="InterPro" id="IPR052534">
    <property type="entry name" value="Extracell_DNA_Util/SecSys_Comp"/>
</dbReference>
<dbReference type="InterPro" id="IPR007813">
    <property type="entry name" value="PilN"/>
</dbReference>
<reference evidence="1" key="1">
    <citation type="submission" date="2021-03" db="EMBL/GenBank/DDBJ databases">
        <title>The complete genome sequence of Acetobacter sp. TBRC 12339.</title>
        <authorList>
            <person name="Charoenyingcharoen P."/>
            <person name="Yukphan P."/>
        </authorList>
    </citation>
    <scope>NUCLEOTIDE SEQUENCE</scope>
    <source>
        <strain evidence="1">TBRC 12339</strain>
    </source>
</reference>
<organism evidence="1 2">
    <name type="scientific">Acetobacter garciniae</name>
    <dbReference type="NCBI Taxonomy" id="2817435"/>
    <lineage>
        <taxon>Bacteria</taxon>
        <taxon>Pseudomonadati</taxon>
        <taxon>Pseudomonadota</taxon>
        <taxon>Alphaproteobacteria</taxon>
        <taxon>Acetobacterales</taxon>
        <taxon>Acetobacteraceae</taxon>
        <taxon>Acetobacter</taxon>
    </lineage>
</organism>
<protein>
    <submittedName>
        <fullName evidence="1">PilN domain-containing protein</fullName>
    </submittedName>
</protein>
<dbReference type="Proteomes" id="UP000664073">
    <property type="component" value="Unassembled WGS sequence"/>
</dbReference>
<dbReference type="InterPro" id="IPR043129">
    <property type="entry name" value="ATPase_NBD"/>
</dbReference>
<gene>
    <name evidence="1" type="ORF">J2D77_08195</name>
</gene>
<dbReference type="PANTHER" id="PTHR40278:SF1">
    <property type="entry name" value="DNA UTILIZATION PROTEIN HOFN"/>
    <property type="match status" value="1"/>
</dbReference>
<sequence>MIVSAFLDWWWRQMRGLVPRRLRLVRFSSRPVLVALWDGATLTLCVEGPGGRVTLGTLATSAPPDDTLRAACDAVLKARPAPAAIVLRLGAGRIIRRAVSLPAATEADLGGALAFEMDRLTPFAADAVVYRYDIVRRDPELNQIQLVLSVVPRAFIEPALHMLATLGVRPAWVEDTGGAGRIALGAGRAGRWGRGPGVLRGAALAGVLCLPVLAVAALFSHQSAQQARLAARIAALQPALHQAMLLRRTVEDRQAGATVIARARQQWGDPMAVLAATTQVLPDNSFLTDLVLRQGQLIMIGQSPEPTALIQALSTNTLFHDPAFAAPVTRAQGQGASAFSIRVDVGTKGGGP</sequence>
<name>A0A939HNT2_9PROT</name>
<dbReference type="EMBL" id="JAFVMH010000003">
    <property type="protein sequence ID" value="MBO1325128.1"/>
    <property type="molecule type" value="Genomic_DNA"/>
</dbReference>
<dbReference type="SUPFAM" id="SSF53067">
    <property type="entry name" value="Actin-like ATPase domain"/>
    <property type="match status" value="1"/>
</dbReference>